<evidence type="ECO:0000313" key="3">
    <source>
        <dbReference type="EMBL" id="PWJ59395.1"/>
    </source>
</evidence>
<evidence type="ECO:0000313" key="4">
    <source>
        <dbReference type="Proteomes" id="UP000245880"/>
    </source>
</evidence>
<dbReference type="Proteomes" id="UP000245880">
    <property type="component" value="Unassembled WGS sequence"/>
</dbReference>
<keyword evidence="4" id="KW-1185">Reference proteome</keyword>
<evidence type="ECO:0000259" key="2">
    <source>
        <dbReference type="Pfam" id="PF16344"/>
    </source>
</evidence>
<comment type="caution">
    <text evidence="3">The sequence shown here is derived from an EMBL/GenBank/DDBJ whole genome shotgun (WGS) entry which is preliminary data.</text>
</comment>
<protein>
    <submittedName>
        <fullName evidence="3">Ferric-dicitrate binding protein FerR (Iron transport regulator)</fullName>
    </submittedName>
</protein>
<name>A0A316ANQ6_9BACT</name>
<proteinExistence type="predicted"/>
<dbReference type="Pfam" id="PF04773">
    <property type="entry name" value="FecR"/>
    <property type="match status" value="1"/>
</dbReference>
<dbReference type="PIRSF" id="PIRSF018266">
    <property type="entry name" value="FecR"/>
    <property type="match status" value="1"/>
</dbReference>
<reference evidence="3 4" key="1">
    <citation type="submission" date="2018-03" db="EMBL/GenBank/DDBJ databases">
        <title>Genomic Encyclopedia of Archaeal and Bacterial Type Strains, Phase II (KMG-II): from individual species to whole genera.</title>
        <authorList>
            <person name="Goeker M."/>
        </authorList>
    </citation>
    <scope>NUCLEOTIDE SEQUENCE [LARGE SCALE GENOMIC DNA]</scope>
    <source>
        <strain evidence="3 4">DSM 100346</strain>
    </source>
</reference>
<gene>
    <name evidence="3" type="ORF">CLV98_102228</name>
</gene>
<dbReference type="RefSeq" id="WP_109673283.1">
    <property type="nucleotide sequence ID" value="NZ_QGDT01000002.1"/>
</dbReference>
<dbReference type="InterPro" id="IPR032508">
    <property type="entry name" value="FecR_C"/>
</dbReference>
<dbReference type="Gene3D" id="3.55.50.30">
    <property type="match status" value="1"/>
</dbReference>
<dbReference type="GO" id="GO:0016989">
    <property type="term" value="F:sigma factor antagonist activity"/>
    <property type="evidence" value="ECO:0007669"/>
    <property type="project" value="TreeGrafter"/>
</dbReference>
<dbReference type="Pfam" id="PF16344">
    <property type="entry name" value="FecR_C"/>
    <property type="match status" value="1"/>
</dbReference>
<dbReference type="OrthoDB" id="1099916at2"/>
<dbReference type="AlphaFoldDB" id="A0A316ANQ6"/>
<feature type="domain" description="FecR protein" evidence="1">
    <location>
        <begin position="150"/>
        <end position="238"/>
    </location>
</feature>
<dbReference type="InterPro" id="IPR012373">
    <property type="entry name" value="Ferrdict_sens_TM"/>
</dbReference>
<dbReference type="EMBL" id="QGDT01000002">
    <property type="protein sequence ID" value="PWJ59395.1"/>
    <property type="molecule type" value="Genomic_DNA"/>
</dbReference>
<dbReference type="InterPro" id="IPR006860">
    <property type="entry name" value="FecR"/>
</dbReference>
<feature type="domain" description="Protein FecR C-terminal" evidence="2">
    <location>
        <begin position="297"/>
        <end position="364"/>
    </location>
</feature>
<sequence length="370" mass="41917">MKRYDHFRAEDFVWDSSFREWVLKPSPENQKFWNKWIELHPDRKGHVEQARQIVMSLQISEPELSEEHIASKVEDMLEQLRVQDIQEVEPIAEVGTSWLIWRRLAAAVFLFVALLWVGRQWWQDPSVVATSDSTQVTTQEGLEVFYNQSGHTESYTLSDGSRVSLEPDGKLSYDFASKDQQRKVYLVGTAFFEVERDTLKPFIVHTTELVAKVLGTSFTVEANEGSQSVRISVKTGKVMVLEKSDPLLEQKLSELNISGEVLTPNQQITFSRASLQMEKSLVSEPTLVLPANRAVSFEFEETPASVVFANLAAAYGIEIQYDEGLLKECPLTASLGSLNLHEKLNIVCKAVEARYEIINGQVVIYSKGCH</sequence>
<dbReference type="PANTHER" id="PTHR30273">
    <property type="entry name" value="PERIPLASMIC SIGNAL SENSOR AND SIGMA FACTOR ACTIVATOR FECR-RELATED"/>
    <property type="match status" value="1"/>
</dbReference>
<dbReference type="Gene3D" id="2.60.120.1440">
    <property type="match status" value="1"/>
</dbReference>
<accession>A0A316ANQ6</accession>
<dbReference type="PANTHER" id="PTHR30273:SF2">
    <property type="entry name" value="PROTEIN FECR"/>
    <property type="match status" value="1"/>
</dbReference>
<organism evidence="3 4">
    <name type="scientific">Dyadobacter jejuensis</name>
    <dbReference type="NCBI Taxonomy" id="1082580"/>
    <lineage>
        <taxon>Bacteria</taxon>
        <taxon>Pseudomonadati</taxon>
        <taxon>Bacteroidota</taxon>
        <taxon>Cytophagia</taxon>
        <taxon>Cytophagales</taxon>
        <taxon>Spirosomataceae</taxon>
        <taxon>Dyadobacter</taxon>
    </lineage>
</organism>
<evidence type="ECO:0000259" key="1">
    <source>
        <dbReference type="Pfam" id="PF04773"/>
    </source>
</evidence>